<dbReference type="PANTHER" id="PTHR11575">
    <property type="entry name" value="5'-NUCLEOTIDASE-RELATED"/>
    <property type="match status" value="1"/>
</dbReference>
<feature type="domain" description="Calcineurin-like phosphoesterase" evidence="3">
    <location>
        <begin position="39"/>
        <end position="297"/>
    </location>
</feature>
<comment type="caution">
    <text evidence="5">The sequence shown here is derived from an EMBL/GenBank/DDBJ whole genome shotgun (WGS) entry which is preliminary data.</text>
</comment>
<sequence length="588" mass="62710">MSRMSRRLARGAAALAALTAGTVPAAHAGQPGPVDVQLLSITDLHGYLQPYDDAANGQVKLPDGTVLKVGGAAYNAAHLERLRAGKKNSILFSVGDNFSGWPFEVDAFRDEPTIEVLNKLGVQFSAVGNHELDVSAGFLKDHMMKGRCFGKVDVDSCFTDSTGKRFQGAGFPFYTGNIVGAKTGKPILKPYNIEWVRGDGGRRIPVGFIDLTVPDTPAGSTSYQPDLRSLPLLETANKYAKELKRRGVKAIVANVHDGGSADGAGFNGCNAPWGPVIDFAKQASPDIDAIFTGHWHAGFNCTIADPAGNPRPVIEGLNHGRLISEIDLRLDARGEVVRGETKAVNHPVTRDIAPDPAVQKIADYWTARGNERAAQPLARQTGDFTRTQNGNGESTMGDFAADVQYWTAGTSREGRADLALVATKPVTGSNAVARDLPYAKGTGAGDADGRVTFGEAWNAYGYGNPILTVTVTGEQIHQALEQQWQGAKFAPFAVSKNVRYSYDASRPVGDRVDPKDVLIGGKPLDTSRTYRLAALAYTLIGADGYTAFTGFTGAHRNDPPDHEAFVSYLKAHPTIAPAPLDRVTPAEG</sequence>
<dbReference type="InterPro" id="IPR036907">
    <property type="entry name" value="5'-Nucleotdase_C_sf"/>
</dbReference>
<feature type="domain" description="5'-Nucleotidase C-terminal" evidence="4">
    <location>
        <begin position="383"/>
        <end position="549"/>
    </location>
</feature>
<dbReference type="Gene3D" id="3.90.780.10">
    <property type="entry name" value="5'-Nucleotidase, C-terminal domain"/>
    <property type="match status" value="1"/>
</dbReference>
<feature type="signal peptide" evidence="2">
    <location>
        <begin position="1"/>
        <end position="28"/>
    </location>
</feature>
<dbReference type="InterPro" id="IPR004843">
    <property type="entry name" value="Calcineurin-like_PHP"/>
</dbReference>
<dbReference type="Pfam" id="PF02872">
    <property type="entry name" value="5_nucleotid_C"/>
    <property type="match status" value="1"/>
</dbReference>
<evidence type="ECO:0000256" key="1">
    <source>
        <dbReference type="ARBA" id="ARBA00022729"/>
    </source>
</evidence>
<comment type="similarity">
    <text evidence="2">Belongs to the 5'-nucleotidase family.</text>
</comment>
<dbReference type="PROSITE" id="PS51318">
    <property type="entry name" value="TAT"/>
    <property type="match status" value="1"/>
</dbReference>
<organism evidence="5 6">
    <name type="scientific">Actinomadura napierensis</name>
    <dbReference type="NCBI Taxonomy" id="267854"/>
    <lineage>
        <taxon>Bacteria</taxon>
        <taxon>Bacillati</taxon>
        <taxon>Actinomycetota</taxon>
        <taxon>Actinomycetes</taxon>
        <taxon>Streptosporangiales</taxon>
        <taxon>Thermomonosporaceae</taxon>
        <taxon>Actinomadura</taxon>
    </lineage>
</organism>
<keyword evidence="2" id="KW-0547">Nucleotide-binding</keyword>
<gene>
    <name evidence="5" type="ORF">GCM10009727_63640</name>
</gene>
<keyword evidence="2" id="KW-0378">Hydrolase</keyword>
<evidence type="ECO:0000259" key="3">
    <source>
        <dbReference type="Pfam" id="PF00149"/>
    </source>
</evidence>
<feature type="chain" id="PRO_5044959862" evidence="2">
    <location>
        <begin position="29"/>
        <end position="588"/>
    </location>
</feature>
<dbReference type="Gene3D" id="3.60.21.10">
    <property type="match status" value="1"/>
</dbReference>
<dbReference type="InterPro" id="IPR029052">
    <property type="entry name" value="Metallo-depent_PP-like"/>
</dbReference>
<protein>
    <submittedName>
        <fullName evidence="5">Bifunctional metallophosphatase/5'-nucleotidase</fullName>
    </submittedName>
</protein>
<dbReference type="PANTHER" id="PTHR11575:SF24">
    <property type="entry name" value="5'-NUCLEOTIDASE"/>
    <property type="match status" value="1"/>
</dbReference>
<name>A0ABP5LXT1_9ACTN</name>
<dbReference type="EMBL" id="BAAAMR010000069">
    <property type="protein sequence ID" value="GAA2155600.1"/>
    <property type="molecule type" value="Genomic_DNA"/>
</dbReference>
<dbReference type="SUPFAM" id="SSF55816">
    <property type="entry name" value="5'-nucleotidase (syn. UDP-sugar hydrolase), C-terminal domain"/>
    <property type="match status" value="1"/>
</dbReference>
<dbReference type="InterPro" id="IPR006311">
    <property type="entry name" value="TAT_signal"/>
</dbReference>
<accession>A0ABP5LXT1</accession>
<evidence type="ECO:0000256" key="2">
    <source>
        <dbReference type="RuleBase" id="RU362119"/>
    </source>
</evidence>
<evidence type="ECO:0000313" key="6">
    <source>
        <dbReference type="Proteomes" id="UP001501020"/>
    </source>
</evidence>
<evidence type="ECO:0000259" key="4">
    <source>
        <dbReference type="Pfam" id="PF02872"/>
    </source>
</evidence>
<dbReference type="Pfam" id="PF00149">
    <property type="entry name" value="Metallophos"/>
    <property type="match status" value="1"/>
</dbReference>
<dbReference type="PRINTS" id="PR01607">
    <property type="entry name" value="APYRASEFAMLY"/>
</dbReference>
<proteinExistence type="inferred from homology"/>
<reference evidence="6" key="1">
    <citation type="journal article" date="2019" name="Int. J. Syst. Evol. Microbiol.">
        <title>The Global Catalogue of Microorganisms (GCM) 10K type strain sequencing project: providing services to taxonomists for standard genome sequencing and annotation.</title>
        <authorList>
            <consortium name="The Broad Institute Genomics Platform"/>
            <consortium name="The Broad Institute Genome Sequencing Center for Infectious Disease"/>
            <person name="Wu L."/>
            <person name="Ma J."/>
        </authorList>
    </citation>
    <scope>NUCLEOTIDE SEQUENCE [LARGE SCALE GENOMIC DNA]</scope>
    <source>
        <strain evidence="6">JCM 13850</strain>
    </source>
</reference>
<dbReference type="InterPro" id="IPR008334">
    <property type="entry name" value="5'-Nucleotdase_C"/>
</dbReference>
<dbReference type="Proteomes" id="UP001501020">
    <property type="component" value="Unassembled WGS sequence"/>
</dbReference>
<dbReference type="InterPro" id="IPR006179">
    <property type="entry name" value="5_nucleotidase/apyrase"/>
</dbReference>
<dbReference type="SUPFAM" id="SSF56300">
    <property type="entry name" value="Metallo-dependent phosphatases"/>
    <property type="match status" value="1"/>
</dbReference>
<keyword evidence="6" id="KW-1185">Reference proteome</keyword>
<keyword evidence="1 2" id="KW-0732">Signal</keyword>
<evidence type="ECO:0000313" key="5">
    <source>
        <dbReference type="EMBL" id="GAA2155600.1"/>
    </source>
</evidence>